<evidence type="ECO:0008006" key="3">
    <source>
        <dbReference type="Google" id="ProtNLM"/>
    </source>
</evidence>
<reference evidence="1" key="1">
    <citation type="journal article" date="2014" name="Int. J. Syst. Evol. Microbiol.">
        <title>Complete genome sequence of Corynebacterium casei LMG S-19264T (=DSM 44701T), isolated from a smear-ripened cheese.</title>
        <authorList>
            <consortium name="US DOE Joint Genome Institute (JGI-PGF)"/>
            <person name="Walter F."/>
            <person name="Albersmeier A."/>
            <person name="Kalinowski J."/>
            <person name="Ruckert C."/>
        </authorList>
    </citation>
    <scope>NUCLEOTIDE SEQUENCE</scope>
    <source>
        <strain evidence="1">VKM Ac-1069</strain>
    </source>
</reference>
<protein>
    <recommendedName>
        <fullName evidence="3">Dynamin family protein</fullName>
    </recommendedName>
</protein>
<keyword evidence="2" id="KW-1185">Reference proteome</keyword>
<evidence type="ECO:0000313" key="2">
    <source>
        <dbReference type="Proteomes" id="UP001143463"/>
    </source>
</evidence>
<dbReference type="EMBL" id="BSFQ01000015">
    <property type="protein sequence ID" value="GLL12541.1"/>
    <property type="molecule type" value="Genomic_DNA"/>
</dbReference>
<dbReference type="AlphaFoldDB" id="A0A9W6L2P6"/>
<name>A0A9W6L2P6_9PSEU</name>
<dbReference type="RefSeq" id="WP_156067697.1">
    <property type="nucleotide sequence ID" value="NZ_BAAAUZ010000073.1"/>
</dbReference>
<sequence length="500" mass="55607">MAQDDEDGNRIFQNYLAVKEVQLFCAFPRKGSSYCSVIDMPGLGDTGVGDQERLVTVLGHDVDAVVFVKLPSPTGDYWGDKDVALFDLAKRALIDLPLEKWSFVVLNRTGSASGIGSNDANCQQLLSSAPSKHIEVTKMIVADCTDPDEVQLRVFAEVVDYLNRHGAHLDDEFAAATQDRLDHLRDDVNQYIAEAAACLGSEGSTEREFTTFDSLFDDMWSRLTNGLEDLAANLRLNAALPNVELAQQVDAAIERARTEVAVPALEDIDSLARRHGAYSSAFNVSLHSLRTRVNDQFQPLESTLRLSLEHVREEVAAKLRDDCELSTIDSASGTEFFRKLATLVPSDAKILATAIEVLCSVDLTYRGFLQYRLRPHLMVLHPDGAIGQEQIRVSANAESVYEALEVLHERAIYRIEEAFDAWLSEPNQVAAAVVEEFVDRALRASGSKAAWRSLYLEHRARIWEAQFDELGDRTKVRQDWNEALDVVKRAAAKPLQVTGR</sequence>
<reference evidence="1" key="2">
    <citation type="submission" date="2023-01" db="EMBL/GenBank/DDBJ databases">
        <authorList>
            <person name="Sun Q."/>
            <person name="Evtushenko L."/>
        </authorList>
    </citation>
    <scope>NUCLEOTIDE SEQUENCE</scope>
    <source>
        <strain evidence="1">VKM Ac-1069</strain>
    </source>
</reference>
<dbReference type="Proteomes" id="UP001143463">
    <property type="component" value="Unassembled WGS sequence"/>
</dbReference>
<evidence type="ECO:0000313" key="1">
    <source>
        <dbReference type="EMBL" id="GLL12541.1"/>
    </source>
</evidence>
<gene>
    <name evidence="1" type="ORF">GCM10017577_36820</name>
</gene>
<proteinExistence type="predicted"/>
<accession>A0A9W6L2P6</accession>
<comment type="caution">
    <text evidence="1">The sequence shown here is derived from an EMBL/GenBank/DDBJ whole genome shotgun (WGS) entry which is preliminary data.</text>
</comment>
<organism evidence="1 2">
    <name type="scientific">Pseudonocardia halophobica</name>
    <dbReference type="NCBI Taxonomy" id="29401"/>
    <lineage>
        <taxon>Bacteria</taxon>
        <taxon>Bacillati</taxon>
        <taxon>Actinomycetota</taxon>
        <taxon>Actinomycetes</taxon>
        <taxon>Pseudonocardiales</taxon>
        <taxon>Pseudonocardiaceae</taxon>
        <taxon>Pseudonocardia</taxon>
    </lineage>
</organism>